<keyword evidence="5" id="KW-1185">Reference proteome</keyword>
<evidence type="ECO:0000256" key="2">
    <source>
        <dbReference type="ARBA" id="ARBA00023157"/>
    </source>
</evidence>
<dbReference type="Proteomes" id="UP000722485">
    <property type="component" value="Unassembled WGS sequence"/>
</dbReference>
<dbReference type="AlphaFoldDB" id="A0A9P5HH23"/>
<organism evidence="4 5">
    <name type="scientific">Cylindrodendrum hubeiense</name>
    <dbReference type="NCBI Taxonomy" id="595255"/>
    <lineage>
        <taxon>Eukaryota</taxon>
        <taxon>Fungi</taxon>
        <taxon>Dikarya</taxon>
        <taxon>Ascomycota</taxon>
        <taxon>Pezizomycotina</taxon>
        <taxon>Sordariomycetes</taxon>
        <taxon>Hypocreomycetidae</taxon>
        <taxon>Hypocreales</taxon>
        <taxon>Nectriaceae</taxon>
        <taxon>Cylindrodendrum</taxon>
    </lineage>
</organism>
<evidence type="ECO:0000313" key="4">
    <source>
        <dbReference type="EMBL" id="KAF7553799.1"/>
    </source>
</evidence>
<dbReference type="InterPro" id="IPR000675">
    <property type="entry name" value="Cutinase/axe"/>
</dbReference>
<reference evidence="4" key="1">
    <citation type="submission" date="2020-03" db="EMBL/GenBank/DDBJ databases">
        <title>Draft Genome Sequence of Cylindrodendrum hubeiense.</title>
        <authorList>
            <person name="Buettner E."/>
            <person name="Kellner H."/>
        </authorList>
    </citation>
    <scope>NUCLEOTIDE SEQUENCE</scope>
    <source>
        <strain evidence="4">IHI 201604</strain>
    </source>
</reference>
<evidence type="ECO:0000256" key="3">
    <source>
        <dbReference type="SAM" id="SignalP"/>
    </source>
</evidence>
<proteinExistence type="predicted"/>
<feature type="chain" id="PRO_5040372721" description="Cutinase" evidence="3">
    <location>
        <begin position="20"/>
        <end position="228"/>
    </location>
</feature>
<comment type="caution">
    <text evidence="4">The sequence shown here is derived from an EMBL/GenBank/DDBJ whole genome shotgun (WGS) entry which is preliminary data.</text>
</comment>
<dbReference type="PANTHER" id="PTHR33630:SF9">
    <property type="entry name" value="CUTINASE 4"/>
    <property type="match status" value="1"/>
</dbReference>
<sequence length="228" mass="23811">MYSILTAVTLLAALATAKTTPGPGYLNCTSGVHIIVARASQETPGPGIIGAVAKKVLARIPGSDMVSLDYPAVLDPYVASETAGVANMTDLIQEYARKCPLTKMVLMGYSQGAHVISDVMCGTSETGFPATKPQRPAVTDKIAAVVLMGDPSFTAGQPFNVGTSHGSGIFPRLKPNGCKCIDHKTMSICDAGDMFCEAGSDSLAVHMSYVTNWGDAATDFVVSMVHSY</sequence>
<dbReference type="SMART" id="SM01110">
    <property type="entry name" value="Cutinase"/>
    <property type="match status" value="1"/>
</dbReference>
<dbReference type="EMBL" id="JAANBB010000041">
    <property type="protein sequence ID" value="KAF7553799.1"/>
    <property type="molecule type" value="Genomic_DNA"/>
</dbReference>
<accession>A0A9P5HH23</accession>
<feature type="signal peptide" evidence="3">
    <location>
        <begin position="1"/>
        <end position="19"/>
    </location>
</feature>
<evidence type="ECO:0000256" key="1">
    <source>
        <dbReference type="ARBA" id="ARBA00022801"/>
    </source>
</evidence>
<dbReference type="Pfam" id="PF01083">
    <property type="entry name" value="Cutinase"/>
    <property type="match status" value="1"/>
</dbReference>
<evidence type="ECO:0008006" key="6">
    <source>
        <dbReference type="Google" id="ProtNLM"/>
    </source>
</evidence>
<dbReference type="PANTHER" id="PTHR33630">
    <property type="entry name" value="CUTINASE RV1984C-RELATED-RELATED"/>
    <property type="match status" value="1"/>
</dbReference>
<keyword evidence="1" id="KW-0378">Hydrolase</keyword>
<gene>
    <name evidence="4" type="ORF">G7Z17_g3394</name>
</gene>
<dbReference type="OrthoDB" id="6020543at2759"/>
<dbReference type="GO" id="GO:0052689">
    <property type="term" value="F:carboxylic ester hydrolase activity"/>
    <property type="evidence" value="ECO:0007669"/>
    <property type="project" value="UniProtKB-ARBA"/>
</dbReference>
<dbReference type="InterPro" id="IPR029058">
    <property type="entry name" value="AB_hydrolase_fold"/>
</dbReference>
<dbReference type="SUPFAM" id="SSF53474">
    <property type="entry name" value="alpha/beta-Hydrolases"/>
    <property type="match status" value="1"/>
</dbReference>
<dbReference type="Gene3D" id="3.40.50.1820">
    <property type="entry name" value="alpha/beta hydrolase"/>
    <property type="match status" value="1"/>
</dbReference>
<protein>
    <recommendedName>
        <fullName evidence="6">Cutinase</fullName>
    </recommendedName>
</protein>
<name>A0A9P5HH23_9HYPO</name>
<keyword evidence="2" id="KW-1015">Disulfide bond</keyword>
<evidence type="ECO:0000313" key="5">
    <source>
        <dbReference type="Proteomes" id="UP000722485"/>
    </source>
</evidence>
<keyword evidence="3" id="KW-0732">Signal</keyword>